<proteinExistence type="predicted"/>
<dbReference type="GO" id="GO:0005524">
    <property type="term" value="F:ATP binding"/>
    <property type="evidence" value="ECO:0007669"/>
    <property type="project" value="UniProtKB-KW"/>
</dbReference>
<dbReference type="GO" id="GO:0000155">
    <property type="term" value="F:phosphorelay sensor kinase activity"/>
    <property type="evidence" value="ECO:0007669"/>
    <property type="project" value="InterPro"/>
</dbReference>
<dbReference type="PRINTS" id="PR00344">
    <property type="entry name" value="BCTRLSENSOR"/>
</dbReference>
<dbReference type="InterPro" id="IPR007891">
    <property type="entry name" value="CHASE3"/>
</dbReference>
<dbReference type="InterPro" id="IPR036097">
    <property type="entry name" value="HisK_dim/P_sf"/>
</dbReference>
<evidence type="ECO:0000256" key="2">
    <source>
        <dbReference type="ARBA" id="ARBA00012438"/>
    </source>
</evidence>
<dbReference type="AlphaFoldDB" id="A0A4U3LBX6"/>
<evidence type="ECO:0000256" key="5">
    <source>
        <dbReference type="ARBA" id="ARBA00022741"/>
    </source>
</evidence>
<evidence type="ECO:0000256" key="1">
    <source>
        <dbReference type="ARBA" id="ARBA00000085"/>
    </source>
</evidence>
<name>A0A4U3LBX6_9BACT</name>
<keyword evidence="5" id="KW-0547">Nucleotide-binding</keyword>
<dbReference type="OrthoDB" id="9806995at2"/>
<dbReference type="EC" id="2.7.13.3" evidence="2"/>
<dbReference type="SUPFAM" id="SSF47384">
    <property type="entry name" value="Homodimeric domain of signal transducing histidine kinase"/>
    <property type="match status" value="1"/>
</dbReference>
<dbReference type="PANTHER" id="PTHR43065">
    <property type="entry name" value="SENSOR HISTIDINE KINASE"/>
    <property type="match status" value="1"/>
</dbReference>
<dbReference type="InterPro" id="IPR003661">
    <property type="entry name" value="HisK_dim/P_dom"/>
</dbReference>
<dbReference type="InterPro" id="IPR004358">
    <property type="entry name" value="Sig_transdc_His_kin-like_C"/>
</dbReference>
<keyword evidence="7" id="KW-0067">ATP-binding</keyword>
<evidence type="ECO:0000256" key="6">
    <source>
        <dbReference type="ARBA" id="ARBA00022777"/>
    </source>
</evidence>
<feature type="coiled-coil region" evidence="9">
    <location>
        <begin position="219"/>
        <end position="250"/>
    </location>
</feature>
<keyword evidence="10" id="KW-0472">Membrane</keyword>
<protein>
    <recommendedName>
        <fullName evidence="2">histidine kinase</fullName>
        <ecNumber evidence="2">2.7.13.3</ecNumber>
    </recommendedName>
</protein>
<evidence type="ECO:0000259" key="11">
    <source>
        <dbReference type="PROSITE" id="PS50109"/>
    </source>
</evidence>
<dbReference type="SMART" id="SM00388">
    <property type="entry name" value="HisKA"/>
    <property type="match status" value="1"/>
</dbReference>
<evidence type="ECO:0000256" key="10">
    <source>
        <dbReference type="SAM" id="Phobius"/>
    </source>
</evidence>
<accession>A0A4U3LBX6</accession>
<evidence type="ECO:0000256" key="8">
    <source>
        <dbReference type="ARBA" id="ARBA00023012"/>
    </source>
</evidence>
<feature type="transmembrane region" description="Helical" evidence="10">
    <location>
        <begin position="12"/>
        <end position="31"/>
    </location>
</feature>
<dbReference type="Pfam" id="PF02518">
    <property type="entry name" value="HATPase_c"/>
    <property type="match status" value="1"/>
</dbReference>
<sequence>MKANSDKRILNGYMTAFLLLFFSYILTFYTAEKLREQSLLVSYTNSLINNFDYLLSGIKDAQRGSRGYFIVGDSIFLSPHRNSYKTVDSAYDNLKILLNDEQYATAINQQQYKRLIRLQNEIKNEYAIIEGALNSFRQNNFKVSDSIVQFEYRNKSLMDHIDNEIRDIQRIENNTMRARIEQLEHYITTLQIINITSLIIAVLLSGYSIFVFNKESTAKHQADEQAAAYRNELEDRVKELHYKNEEINRLRSIEKFAATGRIARTIAHEVRNPLTNINLATEQLQEEVPRNDETELLMRMIDRNTARINQLITDLLNSTKFAQLIFTKASLHYVLDEALNMAKDRIELKNVNVNKQYGDSLPDVNVDVEKMKIAFLNLIMNAIEAMEEGKGILTIATEKNKDKCIIRIQDNGAGIDEEHMLRIFEPYFTSKAKGSGLGLTNTQNIILNHKGIIYAKSEPGEGSTFIVELDCA</sequence>
<evidence type="ECO:0000313" key="13">
    <source>
        <dbReference type="Proteomes" id="UP000305848"/>
    </source>
</evidence>
<dbReference type="Gene3D" id="3.30.565.10">
    <property type="entry name" value="Histidine kinase-like ATPase, C-terminal domain"/>
    <property type="match status" value="1"/>
</dbReference>
<keyword evidence="6" id="KW-0418">Kinase</keyword>
<dbReference type="RefSeq" id="WP_137259796.1">
    <property type="nucleotide sequence ID" value="NZ_SZQL01000001.1"/>
</dbReference>
<gene>
    <name evidence="12" type="ORF">FC093_00580</name>
</gene>
<evidence type="ECO:0000256" key="3">
    <source>
        <dbReference type="ARBA" id="ARBA00022553"/>
    </source>
</evidence>
<evidence type="ECO:0000256" key="7">
    <source>
        <dbReference type="ARBA" id="ARBA00022840"/>
    </source>
</evidence>
<comment type="caution">
    <text evidence="12">The sequence shown here is derived from an EMBL/GenBank/DDBJ whole genome shotgun (WGS) entry which is preliminary data.</text>
</comment>
<keyword evidence="13" id="KW-1185">Reference proteome</keyword>
<dbReference type="InterPro" id="IPR036890">
    <property type="entry name" value="HATPase_C_sf"/>
</dbReference>
<dbReference type="CDD" id="cd19410">
    <property type="entry name" value="HK9-like_sensor"/>
    <property type="match status" value="1"/>
</dbReference>
<dbReference type="Pfam" id="PF00512">
    <property type="entry name" value="HisKA"/>
    <property type="match status" value="1"/>
</dbReference>
<dbReference type="CDD" id="cd00082">
    <property type="entry name" value="HisKA"/>
    <property type="match status" value="1"/>
</dbReference>
<keyword evidence="10" id="KW-0812">Transmembrane</keyword>
<keyword evidence="10" id="KW-1133">Transmembrane helix</keyword>
<feature type="coiled-coil region" evidence="9">
    <location>
        <begin position="154"/>
        <end position="181"/>
    </location>
</feature>
<organism evidence="12 13">
    <name type="scientific">Ilyomonas limi</name>
    <dbReference type="NCBI Taxonomy" id="2575867"/>
    <lineage>
        <taxon>Bacteria</taxon>
        <taxon>Pseudomonadati</taxon>
        <taxon>Bacteroidota</taxon>
        <taxon>Chitinophagia</taxon>
        <taxon>Chitinophagales</taxon>
        <taxon>Chitinophagaceae</taxon>
        <taxon>Ilyomonas</taxon>
    </lineage>
</organism>
<dbReference type="PANTHER" id="PTHR43065:SF46">
    <property type="entry name" value="C4-DICARBOXYLATE TRANSPORT SENSOR PROTEIN DCTB"/>
    <property type="match status" value="1"/>
</dbReference>
<keyword evidence="9" id="KW-0175">Coiled coil</keyword>
<dbReference type="PROSITE" id="PS50109">
    <property type="entry name" value="HIS_KIN"/>
    <property type="match status" value="1"/>
</dbReference>
<dbReference type="InterPro" id="IPR003594">
    <property type="entry name" value="HATPase_dom"/>
</dbReference>
<dbReference type="Gene3D" id="1.10.287.130">
    <property type="match status" value="1"/>
</dbReference>
<keyword evidence="3" id="KW-0597">Phosphoprotein</keyword>
<evidence type="ECO:0000313" key="12">
    <source>
        <dbReference type="EMBL" id="TKK71556.1"/>
    </source>
</evidence>
<feature type="domain" description="Histidine kinase" evidence="11">
    <location>
        <begin position="265"/>
        <end position="472"/>
    </location>
</feature>
<dbReference type="Pfam" id="PF05227">
    <property type="entry name" value="CHASE3"/>
    <property type="match status" value="1"/>
</dbReference>
<dbReference type="Proteomes" id="UP000305848">
    <property type="component" value="Unassembled WGS sequence"/>
</dbReference>
<evidence type="ECO:0000256" key="9">
    <source>
        <dbReference type="SAM" id="Coils"/>
    </source>
</evidence>
<comment type="catalytic activity">
    <reaction evidence="1">
        <text>ATP + protein L-histidine = ADP + protein N-phospho-L-histidine.</text>
        <dbReference type="EC" id="2.7.13.3"/>
    </reaction>
</comment>
<keyword evidence="4" id="KW-0808">Transferase</keyword>
<dbReference type="SMART" id="SM00387">
    <property type="entry name" value="HATPase_c"/>
    <property type="match status" value="1"/>
</dbReference>
<dbReference type="InterPro" id="IPR005467">
    <property type="entry name" value="His_kinase_dom"/>
</dbReference>
<reference evidence="12 13" key="1">
    <citation type="submission" date="2019-05" db="EMBL/GenBank/DDBJ databases">
        <title>Panacibacter sp. strain 17mud1-8 Genome sequencing and assembly.</title>
        <authorList>
            <person name="Chhetri G."/>
        </authorList>
    </citation>
    <scope>NUCLEOTIDE SEQUENCE [LARGE SCALE GENOMIC DNA]</scope>
    <source>
        <strain evidence="12 13">17mud1-8</strain>
    </source>
</reference>
<dbReference type="SUPFAM" id="SSF55874">
    <property type="entry name" value="ATPase domain of HSP90 chaperone/DNA topoisomerase II/histidine kinase"/>
    <property type="match status" value="1"/>
</dbReference>
<keyword evidence="8" id="KW-0902">Two-component regulatory system</keyword>
<evidence type="ECO:0000256" key="4">
    <source>
        <dbReference type="ARBA" id="ARBA00022679"/>
    </source>
</evidence>
<dbReference type="EMBL" id="SZQL01000001">
    <property type="protein sequence ID" value="TKK71556.1"/>
    <property type="molecule type" value="Genomic_DNA"/>
</dbReference>